<dbReference type="Proteomes" id="UP001144635">
    <property type="component" value="Segment"/>
</dbReference>
<dbReference type="EMBL" id="MZ571831">
    <property type="protein sequence ID" value="UEW68240.1"/>
    <property type="molecule type" value="Genomic_DNA"/>
</dbReference>
<evidence type="ECO:0000313" key="2">
    <source>
        <dbReference type="EMBL" id="UEW68240.1"/>
    </source>
</evidence>
<keyword evidence="1" id="KW-1133">Transmembrane helix</keyword>
<keyword evidence="1" id="KW-0812">Transmembrane</keyword>
<reference evidence="2" key="1">
    <citation type="submission" date="2021-07" db="EMBL/GenBank/DDBJ databases">
        <authorList>
            <person name="Bleriot I."/>
            <person name="Blasco L."/>
            <person name="Pacios O."/>
            <person name="Fernandez-Garcia L."/>
            <person name="Ambroa A."/>
            <person name="Ortiz-Cartagena C."/>
            <person name="Fernandez-Cuenca F."/>
            <person name="Oteo J."/>
            <person name="Pascual A."/>
            <person name="Martinez-Martinez L."/>
            <person name="Domingo-Calap P."/>
            <person name="Wood T.K."/>
            <person name="Thomas M."/>
        </authorList>
    </citation>
    <scope>NUCLEOTIDE SEQUENCE</scope>
</reference>
<feature type="transmembrane region" description="Helical" evidence="1">
    <location>
        <begin position="6"/>
        <end position="31"/>
    </location>
</feature>
<sequence>MINNNIIIISLSLYTYLSKISPGYVSFFAGFRARFFMDIYLYGSYHLTDLR</sequence>
<proteinExistence type="predicted"/>
<accession>A0A8K1YYX9</accession>
<keyword evidence="1" id="KW-0472">Membrane</keyword>
<evidence type="ECO:0000313" key="3">
    <source>
        <dbReference type="Proteomes" id="UP001144635"/>
    </source>
</evidence>
<organism evidence="2 3">
    <name type="scientific">Klebsiella phage vB_KpnS-VAC70</name>
    <dbReference type="NCBI Taxonomy" id="2866699"/>
    <lineage>
        <taxon>Viruses</taxon>
        <taxon>Duplodnaviria</taxon>
        <taxon>Heunggongvirae</taxon>
        <taxon>Uroviricota</taxon>
        <taxon>Caudoviricetes</taxon>
        <taxon>Drexlerviridae</taxon>
        <taxon>Webervirus</taxon>
        <taxon>Webervirus VAC70</taxon>
    </lineage>
</organism>
<name>A0A8K1YYX9_9CAUD</name>
<keyword evidence="3" id="KW-1185">Reference proteome</keyword>
<evidence type="ECO:0000256" key="1">
    <source>
        <dbReference type="SAM" id="Phobius"/>
    </source>
</evidence>
<protein>
    <submittedName>
        <fullName evidence="2">Uncharacterized protein</fullName>
    </submittedName>
</protein>